<dbReference type="Pfam" id="PF03909">
    <property type="entry name" value="BSD"/>
    <property type="match status" value="1"/>
</dbReference>
<dbReference type="FunFam" id="1.25.10.10:FF:000247">
    <property type="entry name" value="calcium-binding protein 39"/>
    <property type="match status" value="1"/>
</dbReference>
<dbReference type="Gene3D" id="1.25.10.10">
    <property type="entry name" value="Leucine-rich Repeat Variant"/>
    <property type="match status" value="1"/>
</dbReference>
<feature type="region of interest" description="Disordered" evidence="2">
    <location>
        <begin position="441"/>
        <end position="462"/>
    </location>
</feature>
<dbReference type="Gene3D" id="1.10.3970.10">
    <property type="entry name" value="BSD domain"/>
    <property type="match status" value="1"/>
</dbReference>
<feature type="region of interest" description="Disordered" evidence="2">
    <location>
        <begin position="335"/>
        <end position="358"/>
    </location>
</feature>
<evidence type="ECO:0000313" key="5">
    <source>
        <dbReference type="Proteomes" id="UP001428341"/>
    </source>
</evidence>
<dbReference type="SUPFAM" id="SSF140383">
    <property type="entry name" value="BSD domain-like"/>
    <property type="match status" value="1"/>
</dbReference>
<dbReference type="InterPro" id="IPR011989">
    <property type="entry name" value="ARM-like"/>
</dbReference>
<feature type="domain" description="BSD" evidence="3">
    <location>
        <begin position="501"/>
        <end position="556"/>
    </location>
</feature>
<dbReference type="Proteomes" id="UP001428341">
    <property type="component" value="Unassembled WGS sequence"/>
</dbReference>
<feature type="compositionally biased region" description="Acidic residues" evidence="2">
    <location>
        <begin position="664"/>
        <end position="679"/>
    </location>
</feature>
<accession>A0AAP0LUQ3</accession>
<feature type="compositionally biased region" description="Acidic residues" evidence="2">
    <location>
        <begin position="703"/>
        <end position="722"/>
    </location>
</feature>
<dbReference type="SUPFAM" id="SSF48371">
    <property type="entry name" value="ARM repeat"/>
    <property type="match status" value="1"/>
</dbReference>
<comment type="caution">
    <text evidence="4">The sequence shown here is derived from an EMBL/GenBank/DDBJ whole genome shotgun (WGS) entry which is preliminary data.</text>
</comment>
<dbReference type="GO" id="GO:0035556">
    <property type="term" value="P:intracellular signal transduction"/>
    <property type="evidence" value="ECO:0007669"/>
    <property type="project" value="TreeGrafter"/>
</dbReference>
<dbReference type="AlphaFoldDB" id="A0AAP0LUQ3"/>
<comment type="similarity">
    <text evidence="1">Belongs to the Mo25 family.</text>
</comment>
<evidence type="ECO:0000256" key="1">
    <source>
        <dbReference type="ARBA" id="ARBA00011012"/>
    </source>
</evidence>
<feature type="compositionally biased region" description="Basic and acidic residues" evidence="2">
    <location>
        <begin position="637"/>
        <end position="653"/>
    </location>
</feature>
<dbReference type="InterPro" id="IPR013878">
    <property type="entry name" value="Mo25"/>
</dbReference>
<gene>
    <name evidence="4" type="ORF">WN944_025584</name>
</gene>
<dbReference type="PANTHER" id="PTHR10182:SF3">
    <property type="entry name" value="PROTEIN MO25"/>
    <property type="match status" value="1"/>
</dbReference>
<organism evidence="4 5">
    <name type="scientific">Citrus x changshan-huyou</name>
    <dbReference type="NCBI Taxonomy" id="2935761"/>
    <lineage>
        <taxon>Eukaryota</taxon>
        <taxon>Viridiplantae</taxon>
        <taxon>Streptophyta</taxon>
        <taxon>Embryophyta</taxon>
        <taxon>Tracheophyta</taxon>
        <taxon>Spermatophyta</taxon>
        <taxon>Magnoliopsida</taxon>
        <taxon>eudicotyledons</taxon>
        <taxon>Gunneridae</taxon>
        <taxon>Pentapetalae</taxon>
        <taxon>rosids</taxon>
        <taxon>malvids</taxon>
        <taxon>Sapindales</taxon>
        <taxon>Rutaceae</taxon>
        <taxon>Aurantioideae</taxon>
        <taxon>Citrus</taxon>
    </lineage>
</organism>
<dbReference type="InterPro" id="IPR005607">
    <property type="entry name" value="BSD_dom"/>
</dbReference>
<proteinExistence type="inferred from homology"/>
<name>A0AAP0LUQ3_9ROSI</name>
<dbReference type="InterPro" id="IPR035925">
    <property type="entry name" value="BSD_dom_sf"/>
</dbReference>
<feature type="region of interest" description="Disordered" evidence="2">
    <location>
        <begin position="578"/>
        <end position="722"/>
    </location>
</feature>
<dbReference type="SMART" id="SM00751">
    <property type="entry name" value="BSD"/>
    <property type="match status" value="1"/>
</dbReference>
<sequence length="722" mass="81883">MSFSFFKPSRPKTPLEVVKATKVSLMALDIKTVVEVKALEKAMEEIEKNFVTMRCMLSGDGEVEPNADQVLQLATEVCKEDVLILLVHKLPILGWEARKDLVHCWSILLKQKVDSTYCCVQFIENHFELLDFLVVCYDNKEVALHCGIMLRECIKFPSLARYILESASFELFFKFVELPTFDVASDAFSTFKDLLTKHLTVVSEYLTAHYDEFFDLYEKLLTSSNYVTRRQSLKLLSEFLLEPPNSHIMKRYILEVRFLKVMMTLLKDSSKNIQISAFHIFKVFVANPNKPHEVKVILAKNHEKLLELLRNLSVGKGADDDQFEEEKELIMKEIERVSDPEPSESENPDPNPNSNSVWGSVIESYKKDFEDFRSGLKKETAVIREAASRAVKDIPASFEIGASVAQESLESVGQAIDDIGSTVWKSTADIISQGKRNLLTESQDQYDSGSDNNINNNSRSGSRRLSDVKIYSRFEMQLNSLQSNYDTYCKEPEDLEEFGSWKLGFKLDGERMVEIEKLLKENGVIGEIYREVLLNNEVVDEETFWSRYFYGVHKLKQAEEARARLVNRVISMDEDEDLSWDFDDDDESGVSMIKGESSGNLEPKEGDSGENLVNENDVEKSGNGNSGSEENGSEKSVVVKEKAENVDSCKDSDVSVVSSQPSMPEEEDLGWDEIEDIGSNDENKGDAVSSVSRADLRKQLNAAEEDEDLSWDIEDDDQPVKS</sequence>
<feature type="compositionally biased region" description="Acidic residues" evidence="2">
    <location>
        <begin position="578"/>
        <end position="588"/>
    </location>
</feature>
<dbReference type="Pfam" id="PF08569">
    <property type="entry name" value="Mo25"/>
    <property type="match status" value="1"/>
</dbReference>
<dbReference type="PROSITE" id="PS50858">
    <property type="entry name" value="BSD"/>
    <property type="match status" value="1"/>
</dbReference>
<evidence type="ECO:0000313" key="4">
    <source>
        <dbReference type="EMBL" id="KAK9182440.1"/>
    </source>
</evidence>
<dbReference type="PANTHER" id="PTHR10182">
    <property type="entry name" value="CALCIUM-BINDING PROTEIN 39-RELATED"/>
    <property type="match status" value="1"/>
</dbReference>
<feature type="compositionally biased region" description="Low complexity" evidence="2">
    <location>
        <begin position="621"/>
        <end position="636"/>
    </location>
</feature>
<keyword evidence="5" id="KW-1185">Reference proteome</keyword>
<dbReference type="GO" id="GO:0043539">
    <property type="term" value="F:protein serine/threonine kinase activator activity"/>
    <property type="evidence" value="ECO:0007669"/>
    <property type="project" value="TreeGrafter"/>
</dbReference>
<feature type="compositionally biased region" description="Low complexity" evidence="2">
    <location>
        <begin position="447"/>
        <end position="460"/>
    </location>
</feature>
<evidence type="ECO:0000256" key="2">
    <source>
        <dbReference type="SAM" id="MobiDB-lite"/>
    </source>
</evidence>
<dbReference type="InterPro" id="IPR016024">
    <property type="entry name" value="ARM-type_fold"/>
</dbReference>
<reference evidence="4 5" key="1">
    <citation type="submission" date="2024-05" db="EMBL/GenBank/DDBJ databases">
        <title>Haplotype-resolved chromosome-level genome assembly of Huyou (Citrus changshanensis).</title>
        <authorList>
            <person name="Miao C."/>
            <person name="Chen W."/>
            <person name="Wu Y."/>
            <person name="Wang L."/>
            <person name="Zhao S."/>
            <person name="Grierson D."/>
            <person name="Xu C."/>
            <person name="Chen K."/>
        </authorList>
    </citation>
    <scope>NUCLEOTIDE SEQUENCE [LARGE SCALE GENOMIC DNA]</scope>
    <source>
        <strain evidence="4">01-14</strain>
        <tissue evidence="4">Leaf</tissue>
    </source>
</reference>
<protein>
    <recommendedName>
        <fullName evidence="3">BSD domain-containing protein</fullName>
    </recommendedName>
</protein>
<evidence type="ECO:0000259" key="3">
    <source>
        <dbReference type="PROSITE" id="PS50858"/>
    </source>
</evidence>
<dbReference type="EMBL" id="JBCGBO010000024">
    <property type="protein sequence ID" value="KAK9182440.1"/>
    <property type="molecule type" value="Genomic_DNA"/>
</dbReference>